<comment type="caution">
    <text evidence="1">The sequence shown here is derived from an EMBL/GenBank/DDBJ whole genome shotgun (WGS) entry which is preliminary data.</text>
</comment>
<name>G5S968_SALET</name>
<proteinExistence type="predicted"/>
<dbReference type="PATRIC" id="fig|913086.3.peg.1182"/>
<accession>G5S968</accession>
<dbReference type="EMBL" id="AFCX01000492">
    <property type="protein sequence ID" value="EHD04942.1"/>
    <property type="molecule type" value="Genomic_DNA"/>
</dbReference>
<reference evidence="1 2" key="1">
    <citation type="journal article" date="2011" name="BMC Genomics">
        <title>Genome sequencing reveals diversification of virulence factor content and possible host adaptation in distinct subpopulations of Salmonella enterica.</title>
        <authorList>
            <person name="den Bakker H.C."/>
            <person name="Moreno Switt A.I."/>
            <person name="Govoni G."/>
            <person name="Cummings C.A."/>
            <person name="Ranieri M.L."/>
            <person name="Degoricija L."/>
            <person name="Hoelzer K."/>
            <person name="Rodriguez-Rivera L.D."/>
            <person name="Brown S."/>
            <person name="Bolchacova E."/>
            <person name="Furtado M.R."/>
            <person name="Wiedmann M."/>
        </authorList>
    </citation>
    <scope>NUCLEOTIDE SEQUENCE [LARGE SCALE GENOMIC DNA]</scope>
    <source>
        <strain evidence="1 2">A4-580</strain>
    </source>
</reference>
<organism evidence="1 2">
    <name type="scientific">Salmonella enterica subsp. enterica serovar Wandsworth str. A4-580</name>
    <dbReference type="NCBI Taxonomy" id="913086"/>
    <lineage>
        <taxon>Bacteria</taxon>
        <taxon>Pseudomonadati</taxon>
        <taxon>Pseudomonadota</taxon>
        <taxon>Gammaproteobacteria</taxon>
        <taxon>Enterobacterales</taxon>
        <taxon>Enterobacteriaceae</taxon>
        <taxon>Salmonella</taxon>
    </lineage>
</organism>
<dbReference type="AlphaFoldDB" id="G5S968"/>
<protein>
    <submittedName>
        <fullName evidence="1">Uncharacterized protein</fullName>
    </submittedName>
</protein>
<evidence type="ECO:0000313" key="2">
    <source>
        <dbReference type="Proteomes" id="UP000003536"/>
    </source>
</evidence>
<dbReference type="Proteomes" id="UP000003536">
    <property type="component" value="Unassembled WGS sequence"/>
</dbReference>
<evidence type="ECO:0000313" key="1">
    <source>
        <dbReference type="EMBL" id="EHD04942.1"/>
    </source>
</evidence>
<gene>
    <name evidence="1" type="ORF">LTSEWAN_1502</name>
</gene>
<sequence>MAKVDVKCPFCAQKVDVKCPFCAARKRHPLKSMVRGVQGTSITAVRHVAAAFRSTMNTAPVSPA</sequence>